<protein>
    <submittedName>
        <fullName evidence="1">Uncharacterized protein</fullName>
    </submittedName>
</protein>
<keyword evidence="2" id="KW-1185">Reference proteome</keyword>
<evidence type="ECO:0000313" key="2">
    <source>
        <dbReference type="Proteomes" id="UP000770717"/>
    </source>
</evidence>
<dbReference type="Proteomes" id="UP000770717">
    <property type="component" value="Unassembled WGS sequence"/>
</dbReference>
<organism evidence="1 2">
    <name type="scientific">Eleutherodactylus coqui</name>
    <name type="common">Puerto Rican coqui</name>
    <dbReference type="NCBI Taxonomy" id="57060"/>
    <lineage>
        <taxon>Eukaryota</taxon>
        <taxon>Metazoa</taxon>
        <taxon>Chordata</taxon>
        <taxon>Craniata</taxon>
        <taxon>Vertebrata</taxon>
        <taxon>Euteleostomi</taxon>
        <taxon>Amphibia</taxon>
        <taxon>Batrachia</taxon>
        <taxon>Anura</taxon>
        <taxon>Neobatrachia</taxon>
        <taxon>Hyloidea</taxon>
        <taxon>Eleutherodactylidae</taxon>
        <taxon>Eleutherodactylinae</taxon>
        <taxon>Eleutherodactylus</taxon>
        <taxon>Eleutherodactylus</taxon>
    </lineage>
</organism>
<sequence>MYRVRLLEARTRYINTLAGYVGKYEPKAKFRKALRTGFHCCSWNYSHMWWRMVIRVCVKRTILLARSGFHWPTLAGLLSVMPWKPSLSSFTRYGSTLFDVDLTPAN</sequence>
<dbReference type="EMBL" id="WNTK01000010">
    <property type="protein sequence ID" value="KAG9477012.1"/>
    <property type="molecule type" value="Genomic_DNA"/>
</dbReference>
<name>A0A8J6EWJ4_ELECQ</name>
<proteinExistence type="predicted"/>
<evidence type="ECO:0000313" key="1">
    <source>
        <dbReference type="EMBL" id="KAG9477012.1"/>
    </source>
</evidence>
<reference evidence="1" key="1">
    <citation type="thesis" date="2020" institute="ProQuest LLC" country="789 East Eisenhower Parkway, Ann Arbor, MI, USA">
        <title>Comparative Genomics and Chromosome Evolution.</title>
        <authorList>
            <person name="Mudd A.B."/>
        </authorList>
    </citation>
    <scope>NUCLEOTIDE SEQUENCE</scope>
    <source>
        <strain evidence="1">HN-11 Male</strain>
        <tissue evidence="1">Kidney and liver</tissue>
    </source>
</reference>
<accession>A0A8J6EWJ4</accession>
<dbReference type="AlphaFoldDB" id="A0A8J6EWJ4"/>
<gene>
    <name evidence="1" type="ORF">GDO78_002415</name>
</gene>
<comment type="caution">
    <text evidence="1">The sequence shown here is derived from an EMBL/GenBank/DDBJ whole genome shotgun (WGS) entry which is preliminary data.</text>
</comment>